<proteinExistence type="inferred from homology"/>
<dbReference type="Gene3D" id="3.90.550.20">
    <property type="match status" value="2"/>
</dbReference>
<comment type="caution">
    <text evidence="2">The sequence shown here is derived from an EMBL/GenBank/DDBJ whole genome shotgun (WGS) entry which is preliminary data.</text>
</comment>
<keyword evidence="2" id="KW-0808">Transferase</keyword>
<dbReference type="GO" id="GO:0000009">
    <property type="term" value="F:alpha-1,6-mannosyltransferase activity"/>
    <property type="evidence" value="ECO:0007669"/>
    <property type="project" value="InterPro"/>
</dbReference>
<dbReference type="GO" id="GO:0006487">
    <property type="term" value="P:protein N-linked glycosylation"/>
    <property type="evidence" value="ECO:0007669"/>
    <property type="project" value="TreeGrafter"/>
</dbReference>
<dbReference type="Pfam" id="PF04488">
    <property type="entry name" value="Gly_transf_sug"/>
    <property type="match status" value="2"/>
</dbReference>
<dbReference type="InterPro" id="IPR007577">
    <property type="entry name" value="GlycoTrfase_DXD_sugar-bd_CS"/>
</dbReference>
<reference evidence="2" key="1">
    <citation type="submission" date="2020-05" db="EMBL/GenBank/DDBJ databases">
        <title>Phylogenomic resolution of chytrid fungi.</title>
        <authorList>
            <person name="Stajich J.E."/>
            <person name="Amses K."/>
            <person name="Simmons R."/>
            <person name="Seto K."/>
            <person name="Myers J."/>
            <person name="Bonds A."/>
            <person name="Quandt C.A."/>
            <person name="Barry K."/>
            <person name="Liu P."/>
            <person name="Grigoriev I."/>
            <person name="Longcore J.E."/>
            <person name="James T.Y."/>
        </authorList>
    </citation>
    <scope>NUCLEOTIDE SEQUENCE</scope>
    <source>
        <strain evidence="2">JEL0513</strain>
    </source>
</reference>
<evidence type="ECO:0000313" key="2">
    <source>
        <dbReference type="EMBL" id="KAJ3140897.1"/>
    </source>
</evidence>
<organism evidence="2 3">
    <name type="scientific">Physocladia obscura</name>
    <dbReference type="NCBI Taxonomy" id="109957"/>
    <lineage>
        <taxon>Eukaryota</taxon>
        <taxon>Fungi</taxon>
        <taxon>Fungi incertae sedis</taxon>
        <taxon>Chytridiomycota</taxon>
        <taxon>Chytridiomycota incertae sedis</taxon>
        <taxon>Chytridiomycetes</taxon>
        <taxon>Chytridiales</taxon>
        <taxon>Chytriomycetaceae</taxon>
        <taxon>Physocladia</taxon>
    </lineage>
</organism>
<comment type="similarity">
    <text evidence="1">Belongs to the glycosyltransferase 32 family.</text>
</comment>
<keyword evidence="3" id="KW-1185">Reference proteome</keyword>
<protein>
    <submittedName>
        <fullName evidence="2">Membrane-bound alpha-1,6- mannosyltransferase Initiation-specific</fullName>
    </submittedName>
</protein>
<dbReference type="InterPro" id="IPR029044">
    <property type="entry name" value="Nucleotide-diphossugar_trans"/>
</dbReference>
<dbReference type="InterPro" id="IPR039367">
    <property type="entry name" value="Och1-like"/>
</dbReference>
<dbReference type="EMBL" id="JADGJH010000041">
    <property type="protein sequence ID" value="KAJ3140897.1"/>
    <property type="molecule type" value="Genomic_DNA"/>
</dbReference>
<evidence type="ECO:0000256" key="1">
    <source>
        <dbReference type="ARBA" id="ARBA00009003"/>
    </source>
</evidence>
<evidence type="ECO:0000313" key="3">
    <source>
        <dbReference type="Proteomes" id="UP001211907"/>
    </source>
</evidence>
<dbReference type="GO" id="GO:0000136">
    <property type="term" value="C:mannan polymerase complex"/>
    <property type="evidence" value="ECO:0007669"/>
    <property type="project" value="TreeGrafter"/>
</dbReference>
<dbReference type="PANTHER" id="PTHR31834:SF1">
    <property type="entry name" value="INITIATION-SPECIFIC ALPHA-1,6-MANNOSYLTRANSFERASE"/>
    <property type="match status" value="1"/>
</dbReference>
<dbReference type="SUPFAM" id="SSF53448">
    <property type="entry name" value="Nucleotide-diphospho-sugar transferases"/>
    <property type="match status" value="2"/>
</dbReference>
<dbReference type="AlphaFoldDB" id="A0AAD5TA55"/>
<keyword evidence="2" id="KW-0328">Glycosyltransferase</keyword>
<dbReference type="Proteomes" id="UP001211907">
    <property type="component" value="Unassembled WGS sequence"/>
</dbReference>
<accession>A0AAD5TA55</accession>
<dbReference type="PANTHER" id="PTHR31834">
    <property type="entry name" value="INITIATION-SPECIFIC ALPHA-1,6-MANNOSYLTRANSFERASE"/>
    <property type="match status" value="1"/>
</dbReference>
<name>A0AAD5TA55_9FUNG</name>
<gene>
    <name evidence="2" type="primary">OCH1_5</name>
    <name evidence="2" type="ORF">HK100_008436</name>
</gene>
<sequence length="530" mass="61164">MSNISPPMQSLIPNLILRTWKTGDRSRIEQDSREKRDHPDRAKWLKSWDDMNPGATQIIFNDDDMDKLVRGSFSQRVVDAYFKLPRIVLRSDFARYMMLYEIGGFYSDMDTSCRVPVYQWNLGFQEVTVIIGVENPDESRDSYLQWTMAAAPHHPLLADIIYRVAEKIHETDENLLRNDDGAVLDVTGPGIWKQVIWEYFEREGVDFAKISNLWDGYQLIGDILILGKSYLNNDNSDNPKSLIRHHFTGNSEFGWRMHGKSKISNQNLSTAGPPLDFVYFPPVGSIVLKNVHVSSVEIPKRVIQVANSSDPNQIPEEFEEWRDEWILLNPEYEFILMSNADVDAFVQQKCKDDEKQAFFKLPLIRQRVELFRYLWLMYEGGIYTEIDTKAKVPISEWVDKETRGSGPGFVRTTIASITNHEVIAKYVSDRVKAILAQPEPNLVSMSFFDMFESSFNQFIKTTLSEIGFDVKQDFRRMAWTGYAAANDVYILGQERMNPSSGRSSLSYVQHRGDLYNKEKGIWTEESTVSN</sequence>